<dbReference type="InterPro" id="IPR022751">
    <property type="entry name" value="Alpha_mannosyltransferase"/>
</dbReference>
<comment type="subcellular location">
    <subcellularLocation>
        <location evidence="1">Golgi apparatus membrane</location>
        <topology evidence="1">Single-pass type II membrane protein</topology>
    </subcellularLocation>
</comment>
<keyword evidence="11" id="KW-0325">Glycoprotein</keyword>
<gene>
    <name evidence="12" type="ORF">LODBEIA_P26320</name>
</gene>
<comment type="similarity">
    <text evidence="3">Belongs to the MNN1/MNT family.</text>
</comment>
<evidence type="ECO:0000256" key="10">
    <source>
        <dbReference type="ARBA" id="ARBA00023136"/>
    </source>
</evidence>
<keyword evidence="4" id="KW-0328">Glycosyltransferase</keyword>
<dbReference type="PANTHER" id="PTHR31392">
    <property type="entry name" value="ALPHA-1,3-MANNOSYLTRANSFERASE MNN1-RELATED"/>
    <property type="match status" value="1"/>
</dbReference>
<dbReference type="PANTHER" id="PTHR31392:SF1">
    <property type="entry name" value="ALPHA-1,3-MANNOSYLTRANSFERASE MNN1-RELATED"/>
    <property type="match status" value="1"/>
</dbReference>
<keyword evidence="10" id="KW-0472">Membrane</keyword>
<evidence type="ECO:0000313" key="12">
    <source>
        <dbReference type="EMBL" id="CAK9438408.1"/>
    </source>
</evidence>
<keyword evidence="6" id="KW-0812">Transmembrane</keyword>
<dbReference type="Proteomes" id="UP001497383">
    <property type="component" value="Chromosome 3"/>
</dbReference>
<dbReference type="PROSITE" id="PS51257">
    <property type="entry name" value="PROKAR_LIPOPROTEIN"/>
    <property type="match status" value="1"/>
</dbReference>
<sequence length="758" mass="88022">MRLSLRRKILLAAAVTSLLVGACLLHSKNTLQYFREIISDTEKFDPESLKAHSLQVKKDLHYSNYLYSGFDNFTNAFGGAKDVNSIKAAPLGEKCRVFFDQFNAARPDFKFQAHGKPGYRFDKSSDKKESFFRERILKLEENFAKENKQDRKKFELSRKDQKEISSEYERNVAISKEVMQEMADITTAMRIYGKCFIGRDLDEYQKSVYGVLSEKLFPFISRQFPIFKKPDSDPVSGWPIINEEDGTVVERKDDLGDENMIDFIFNHSKGKGIVISAASRHAKDVIRLIKLFRAMNNELPIQIIYKSDITKKNIKNIELAATADVESILDPQIMRDHMSFMPELELLKSYKDYGSRFPKQKIEFINISNCITRSYKYSFPGYSNKILAMLFSTFEEILLFDADTVPLVPPQEFFESSEYQKSGTFYFQDRSLRDPNDYIETNFFATLFPTNEYSIDTLFDIPRTTSKTLNNRYMTGWRHHQEAGVVAFNKRTHFMGLLMMCPFSLWSEPVQSSIWGDKELYWIGLAAAGDENYEFNPVHAASVGMKTTHRDRKYYPNSGSNELCSTHPGHVNKDGKLLWINSGFGYCKKNGYYRDRMHFPFITFEMSDLVQLYNHPLKIRAALVPPGLPNFREPGNPVDPEAEEKFRSSWRNRKKDTDEINENLPHGTERTEFIQEWGPQKGWVKNPICFGYYYCAYDRVQSYSLDREVDAGMLYEFDEKSVRFYDYLSKIWLTGGSRKALRSKEEVEESMRLAAQQG</sequence>
<dbReference type="RefSeq" id="XP_066829570.1">
    <property type="nucleotide sequence ID" value="XM_066972653.1"/>
</dbReference>
<dbReference type="SUPFAM" id="SSF53448">
    <property type="entry name" value="Nucleotide-diphospho-sugar transferases"/>
    <property type="match status" value="1"/>
</dbReference>
<dbReference type="EMBL" id="OZ022407">
    <property type="protein sequence ID" value="CAK9438408.1"/>
    <property type="molecule type" value="Genomic_DNA"/>
</dbReference>
<evidence type="ECO:0000313" key="13">
    <source>
        <dbReference type="Proteomes" id="UP001497383"/>
    </source>
</evidence>
<evidence type="ECO:0000256" key="7">
    <source>
        <dbReference type="ARBA" id="ARBA00022968"/>
    </source>
</evidence>
<dbReference type="InterPro" id="IPR029044">
    <property type="entry name" value="Nucleotide-diphossugar_trans"/>
</dbReference>
<keyword evidence="8" id="KW-1133">Transmembrane helix</keyword>
<reference evidence="12 13" key="1">
    <citation type="submission" date="2024-03" db="EMBL/GenBank/DDBJ databases">
        <authorList>
            <person name="Brejova B."/>
        </authorList>
    </citation>
    <scope>NUCLEOTIDE SEQUENCE [LARGE SCALE GENOMIC DNA]</scope>
    <source>
        <strain evidence="12 13">CBS 14171</strain>
    </source>
</reference>
<dbReference type="Pfam" id="PF11051">
    <property type="entry name" value="Mannosyl_trans3"/>
    <property type="match status" value="1"/>
</dbReference>
<comment type="pathway">
    <text evidence="2">Protein modification; protein glycosylation.</text>
</comment>
<evidence type="ECO:0000256" key="2">
    <source>
        <dbReference type="ARBA" id="ARBA00004922"/>
    </source>
</evidence>
<evidence type="ECO:0000256" key="5">
    <source>
        <dbReference type="ARBA" id="ARBA00022679"/>
    </source>
</evidence>
<evidence type="ECO:0000256" key="9">
    <source>
        <dbReference type="ARBA" id="ARBA00023034"/>
    </source>
</evidence>
<evidence type="ECO:0000256" key="8">
    <source>
        <dbReference type="ARBA" id="ARBA00022989"/>
    </source>
</evidence>
<keyword evidence="5" id="KW-0808">Transferase</keyword>
<evidence type="ECO:0000256" key="3">
    <source>
        <dbReference type="ARBA" id="ARBA00009105"/>
    </source>
</evidence>
<evidence type="ECO:0000256" key="6">
    <source>
        <dbReference type="ARBA" id="ARBA00022692"/>
    </source>
</evidence>
<evidence type="ECO:0008006" key="14">
    <source>
        <dbReference type="Google" id="ProtNLM"/>
    </source>
</evidence>
<evidence type="ECO:0000256" key="1">
    <source>
        <dbReference type="ARBA" id="ARBA00004323"/>
    </source>
</evidence>
<keyword evidence="7" id="KW-0735">Signal-anchor</keyword>
<protein>
    <recommendedName>
        <fullName evidence="14">Alpha-1,3-mannosyltransferase</fullName>
    </recommendedName>
</protein>
<organism evidence="12 13">
    <name type="scientific">Lodderomyces beijingensis</name>
    <dbReference type="NCBI Taxonomy" id="1775926"/>
    <lineage>
        <taxon>Eukaryota</taxon>
        <taxon>Fungi</taxon>
        <taxon>Dikarya</taxon>
        <taxon>Ascomycota</taxon>
        <taxon>Saccharomycotina</taxon>
        <taxon>Pichiomycetes</taxon>
        <taxon>Debaryomycetaceae</taxon>
        <taxon>Candida/Lodderomyces clade</taxon>
        <taxon>Lodderomyces</taxon>
    </lineage>
</organism>
<proteinExistence type="inferred from homology"/>
<dbReference type="GeneID" id="92207828"/>
<keyword evidence="13" id="KW-1185">Reference proteome</keyword>
<accession>A0ABP0ZJS9</accession>
<evidence type="ECO:0000256" key="4">
    <source>
        <dbReference type="ARBA" id="ARBA00022676"/>
    </source>
</evidence>
<evidence type="ECO:0000256" key="11">
    <source>
        <dbReference type="ARBA" id="ARBA00023180"/>
    </source>
</evidence>
<name>A0ABP0ZJS9_9ASCO</name>
<keyword evidence="9" id="KW-0333">Golgi apparatus</keyword>